<dbReference type="GO" id="GO:0008235">
    <property type="term" value="F:metalloexopeptidase activity"/>
    <property type="evidence" value="ECO:0007669"/>
    <property type="project" value="InterPro"/>
</dbReference>
<evidence type="ECO:0000259" key="2">
    <source>
        <dbReference type="Pfam" id="PF04389"/>
    </source>
</evidence>
<evidence type="ECO:0000313" key="3">
    <source>
        <dbReference type="EMBL" id="NML69631.1"/>
    </source>
</evidence>
<dbReference type="Proteomes" id="UP000544054">
    <property type="component" value="Unassembled WGS sequence"/>
</dbReference>
<reference evidence="3 4" key="1">
    <citation type="submission" date="2020-04" db="EMBL/GenBank/DDBJ databases">
        <title>Chryseobacterium sp. RP-3-3 sp. nov., isolated from Jeju soil.</title>
        <authorList>
            <person name="Dahal R.H."/>
        </authorList>
    </citation>
    <scope>NUCLEOTIDE SEQUENCE [LARGE SCALE GENOMIC DNA]</scope>
    <source>
        <strain evidence="3 4">RP-3-3</strain>
    </source>
</reference>
<dbReference type="GO" id="GO:0006508">
    <property type="term" value="P:proteolysis"/>
    <property type="evidence" value="ECO:0007669"/>
    <property type="project" value="InterPro"/>
</dbReference>
<feature type="signal peptide" evidence="1">
    <location>
        <begin position="1"/>
        <end position="29"/>
    </location>
</feature>
<name>A0A7Y0FRG9_9FLAO</name>
<accession>A0A7Y0FRG9</accession>
<dbReference type="EMBL" id="JABBGI010000007">
    <property type="protein sequence ID" value="NML69631.1"/>
    <property type="molecule type" value="Genomic_DNA"/>
</dbReference>
<sequence>MNFKNITKPAASKIIIVAGLIFIAVFCFAADSKNKPVQKSAVPADINLVKNHLTALTQIPEFRNHKNIDQLNGVADYIKQNFSKYGDSTTFQEYNIEGKTYKNVITSFGTENQKRIIIGAHYDVCGDQQGADDNATGVTALLELARMLKDQKLNYRIDLVAYTLEEPPYFRTENMGSHIHAQYLKDHNIDVYGMASVEMIGYFKDEKDSQSYPLGILSWVYGNKGDFITLVKKFGAGNFVNNFNTQFKEANQIKTETFTTPTFIKGTDFSDHLNYWKFGYSALMITDTSFFRNENYHQTTDTLETLDLTRMTKVIDGIFLSLIYMK</sequence>
<protein>
    <submittedName>
        <fullName evidence="3">M28 family peptidase</fullName>
    </submittedName>
</protein>
<dbReference type="SUPFAM" id="SSF53187">
    <property type="entry name" value="Zn-dependent exopeptidases"/>
    <property type="match status" value="1"/>
</dbReference>
<feature type="chain" id="PRO_5031370000" evidence="1">
    <location>
        <begin position="30"/>
        <end position="326"/>
    </location>
</feature>
<dbReference type="InterPro" id="IPR045175">
    <property type="entry name" value="M28_fam"/>
</dbReference>
<dbReference type="PANTHER" id="PTHR12147">
    <property type="entry name" value="METALLOPEPTIDASE M28 FAMILY MEMBER"/>
    <property type="match status" value="1"/>
</dbReference>
<dbReference type="AlphaFoldDB" id="A0A7Y0FRG9"/>
<feature type="domain" description="Peptidase M28" evidence="2">
    <location>
        <begin position="103"/>
        <end position="317"/>
    </location>
</feature>
<keyword evidence="1" id="KW-0732">Signal</keyword>
<evidence type="ECO:0000256" key="1">
    <source>
        <dbReference type="SAM" id="SignalP"/>
    </source>
</evidence>
<gene>
    <name evidence="3" type="ORF">HHL23_07460</name>
</gene>
<dbReference type="PANTHER" id="PTHR12147:SF26">
    <property type="entry name" value="PEPTIDASE M28 DOMAIN-CONTAINING PROTEIN"/>
    <property type="match status" value="1"/>
</dbReference>
<organism evidence="3 4">
    <name type="scientific">Chryseobacterium antibioticum</name>
    <dbReference type="NCBI Taxonomy" id="2728847"/>
    <lineage>
        <taxon>Bacteria</taxon>
        <taxon>Pseudomonadati</taxon>
        <taxon>Bacteroidota</taxon>
        <taxon>Flavobacteriia</taxon>
        <taxon>Flavobacteriales</taxon>
        <taxon>Weeksellaceae</taxon>
        <taxon>Chryseobacterium group</taxon>
        <taxon>Chryseobacterium</taxon>
    </lineage>
</organism>
<keyword evidence="4" id="KW-1185">Reference proteome</keyword>
<dbReference type="InterPro" id="IPR007484">
    <property type="entry name" value="Peptidase_M28"/>
</dbReference>
<dbReference type="Gene3D" id="3.40.630.10">
    <property type="entry name" value="Zn peptidases"/>
    <property type="match status" value="1"/>
</dbReference>
<dbReference type="RefSeq" id="WP_169234181.1">
    <property type="nucleotide sequence ID" value="NZ_JABBGI010000007.1"/>
</dbReference>
<comment type="caution">
    <text evidence="3">The sequence shown here is derived from an EMBL/GenBank/DDBJ whole genome shotgun (WGS) entry which is preliminary data.</text>
</comment>
<proteinExistence type="predicted"/>
<evidence type="ECO:0000313" key="4">
    <source>
        <dbReference type="Proteomes" id="UP000544054"/>
    </source>
</evidence>
<dbReference type="Pfam" id="PF04389">
    <property type="entry name" value="Peptidase_M28"/>
    <property type="match status" value="1"/>
</dbReference>